<evidence type="ECO:0000256" key="10">
    <source>
        <dbReference type="ARBA" id="ARBA00032015"/>
    </source>
</evidence>
<feature type="domain" description="Mediator complex subunit Med16 N-terminal" evidence="12">
    <location>
        <begin position="22"/>
        <end position="163"/>
    </location>
</feature>
<keyword evidence="16" id="KW-1185">Reference proteome</keyword>
<keyword evidence="9 11" id="KW-0539">Nucleus</keyword>
<dbReference type="PANTHER" id="PTHR13224:SF6">
    <property type="entry name" value="MEDIATOR OF RNA POLYMERASE II TRANSCRIPTION SUBUNIT 16"/>
    <property type="match status" value="1"/>
</dbReference>
<comment type="caution">
    <text evidence="15">The sequence shown here is derived from an EMBL/GenBank/DDBJ whole genome shotgun (WGS) entry which is preliminary data.</text>
</comment>
<evidence type="ECO:0000259" key="13">
    <source>
        <dbReference type="Pfam" id="PF20718"/>
    </source>
</evidence>
<keyword evidence="7 11" id="KW-0010">Activator</keyword>
<reference evidence="15 16" key="1">
    <citation type="submission" date="2022-12" db="EMBL/GenBank/DDBJ databases">
        <title>Chromosome-level genome of Tegillarca granosa.</title>
        <authorList>
            <person name="Kim J."/>
        </authorList>
    </citation>
    <scope>NUCLEOTIDE SEQUENCE [LARGE SCALE GENOMIC DNA]</scope>
    <source>
        <strain evidence="15">Teg-2019</strain>
        <tissue evidence="15">Adductor muscle</tissue>
    </source>
</reference>
<evidence type="ECO:0000256" key="1">
    <source>
        <dbReference type="ARBA" id="ARBA00004123"/>
    </source>
</evidence>
<dbReference type="InterPro" id="IPR021665">
    <property type="entry name" value="Mediator_Med16_N"/>
</dbReference>
<evidence type="ECO:0000313" key="16">
    <source>
        <dbReference type="Proteomes" id="UP001217089"/>
    </source>
</evidence>
<evidence type="ECO:0000256" key="3">
    <source>
        <dbReference type="ARBA" id="ARBA00019614"/>
    </source>
</evidence>
<keyword evidence="8 11" id="KW-0804">Transcription</keyword>
<accession>A0ABQ9E3M7</accession>
<gene>
    <name evidence="11" type="primary">MED16</name>
    <name evidence="15" type="ORF">KUTeg_024862</name>
</gene>
<keyword evidence="5" id="KW-0677">Repeat</keyword>
<dbReference type="InterPro" id="IPR048338">
    <property type="entry name" value="Mediator_Med16"/>
</dbReference>
<feature type="domain" description="Mediator of RNA polymerase II transcription subunit 16 central helical bridge" evidence="13">
    <location>
        <begin position="207"/>
        <end position="406"/>
    </location>
</feature>
<evidence type="ECO:0000259" key="12">
    <source>
        <dbReference type="Pfam" id="PF11635"/>
    </source>
</evidence>
<organism evidence="15 16">
    <name type="scientific">Tegillarca granosa</name>
    <name type="common">Malaysian cockle</name>
    <name type="synonym">Anadara granosa</name>
    <dbReference type="NCBI Taxonomy" id="220873"/>
    <lineage>
        <taxon>Eukaryota</taxon>
        <taxon>Metazoa</taxon>
        <taxon>Spiralia</taxon>
        <taxon>Lophotrochozoa</taxon>
        <taxon>Mollusca</taxon>
        <taxon>Bivalvia</taxon>
        <taxon>Autobranchia</taxon>
        <taxon>Pteriomorphia</taxon>
        <taxon>Arcoida</taxon>
        <taxon>Arcoidea</taxon>
        <taxon>Arcidae</taxon>
        <taxon>Tegillarca</taxon>
    </lineage>
</organism>
<comment type="function">
    <text evidence="11">Component of the Mediator complex, a coactivator involved in the regulated transcription of nearly all RNA polymerase II-dependent genes. Mediator functions as a bridge to convey information from gene-specific regulatory proteins to the basal RNA polymerase II transcription machinery. Mediator is recruited to promoters by direct interactions with regulatory proteins and serves as a scaffold for the assembly of a functional preinitiation complex with RNA polymerase II and the general transcription factors.</text>
</comment>
<comment type="subunit">
    <text evidence="11">Component of the Mediator complex.</text>
</comment>
<comment type="similarity">
    <text evidence="2 11">Belongs to the Mediator complex subunit 16 family.</text>
</comment>
<keyword evidence="4" id="KW-0853">WD repeat</keyword>
<dbReference type="Pfam" id="PF20718">
    <property type="entry name" value="Med16_bridge"/>
    <property type="match status" value="1"/>
</dbReference>
<evidence type="ECO:0000256" key="9">
    <source>
        <dbReference type="ARBA" id="ARBA00023242"/>
    </source>
</evidence>
<evidence type="ECO:0000256" key="2">
    <source>
        <dbReference type="ARBA" id="ARBA00006543"/>
    </source>
</evidence>
<proteinExistence type="inferred from homology"/>
<dbReference type="Proteomes" id="UP001217089">
    <property type="component" value="Unassembled WGS sequence"/>
</dbReference>
<dbReference type="Pfam" id="PF20719">
    <property type="entry name" value="Med16_C"/>
    <property type="match status" value="1"/>
</dbReference>
<dbReference type="PANTHER" id="PTHR13224">
    <property type="entry name" value="THYROID HORMONE RECEPTOR-ASSOCIATED PROTEIN-RELATED"/>
    <property type="match status" value="1"/>
</dbReference>
<feature type="domain" description="Mediator complex subunit 16 C-terminal" evidence="14">
    <location>
        <begin position="509"/>
        <end position="577"/>
    </location>
</feature>
<protein>
    <recommendedName>
        <fullName evidence="3 11">Mediator of RNA polymerase II transcription subunit 16</fullName>
    </recommendedName>
    <alternativeName>
        <fullName evidence="10 11">Mediator complex subunit 16</fullName>
    </alternativeName>
</protein>
<comment type="subcellular location">
    <subcellularLocation>
        <location evidence="1 11">Nucleus</location>
    </subcellularLocation>
</comment>
<dbReference type="EMBL" id="JARBDR010000923">
    <property type="protein sequence ID" value="KAJ8298331.1"/>
    <property type="molecule type" value="Genomic_DNA"/>
</dbReference>
<evidence type="ECO:0000256" key="11">
    <source>
        <dbReference type="RuleBase" id="RU364149"/>
    </source>
</evidence>
<evidence type="ECO:0000256" key="6">
    <source>
        <dbReference type="ARBA" id="ARBA00023015"/>
    </source>
</evidence>
<sequence length="585" mass="65990">MKSKESASLYMKNQIVYGASDSQQMRMTHVQFLNSENSDMLLLCSGGQGYSCLEIWHLIEQHMPVNQMFQMNVSQDASFQIPKWMHKTTLTHSSFLTSIAGPKLSMSKNLAESGFMPYIAISYRDGTIKLINRHTHQTFFTATDILQSKQGQSPSKKMKTITSVSSLIQTGSGCGLIAMHDGKIFVLKVYNGRDGNVPLNILYICLLLEYCMVAGYDFWDVLMSVKQGMIETLSQRLTDNYYKQNPPMQEVTGMRILSLKMALYCISTVSHQKAVDFHARLVLQAVIGVFRSLLRPKSVSIQDKSPAEKLTLLCSKMTDGDLENMLVNLEAEEFLIDSRKKDKSSSSENALPSLQPLIQWIADFCLHLLASIPLYQSYANFPGSSLLSDPSVLNTLRELLVIIRIWGVINKNCLPVFTMAANVDCLAHLFKVMTKAWLCCKDGGNLDYDDTLLDECCVLPSKILVPSTNQSFRLDCSSYTIFTQLKEISFTEGEEPEYLYEYRKLSRNLLLSDVLMDNRQRHDIIRQVHLGSKPAENVRQCSRCGGYSLLQSLAKSPIMKAWEQRWGKSCLCGGHWKLLSSSCES</sequence>
<keyword evidence="6 11" id="KW-0805">Transcription regulation</keyword>
<dbReference type="Pfam" id="PF11635">
    <property type="entry name" value="Med16_N"/>
    <property type="match status" value="1"/>
</dbReference>
<dbReference type="InterPro" id="IPR048616">
    <property type="entry name" value="MED16_bridge"/>
</dbReference>
<evidence type="ECO:0000259" key="14">
    <source>
        <dbReference type="Pfam" id="PF20719"/>
    </source>
</evidence>
<evidence type="ECO:0000256" key="7">
    <source>
        <dbReference type="ARBA" id="ARBA00023159"/>
    </source>
</evidence>
<dbReference type="InterPro" id="IPR048339">
    <property type="entry name" value="Mediator_Med16_C"/>
</dbReference>
<evidence type="ECO:0000256" key="8">
    <source>
        <dbReference type="ARBA" id="ARBA00023163"/>
    </source>
</evidence>
<name>A0ABQ9E3M7_TEGGR</name>
<evidence type="ECO:0000313" key="15">
    <source>
        <dbReference type="EMBL" id="KAJ8298331.1"/>
    </source>
</evidence>
<evidence type="ECO:0000256" key="5">
    <source>
        <dbReference type="ARBA" id="ARBA00022737"/>
    </source>
</evidence>
<evidence type="ECO:0000256" key="4">
    <source>
        <dbReference type="ARBA" id="ARBA00022574"/>
    </source>
</evidence>